<feature type="transmembrane region" description="Helical" evidence="6">
    <location>
        <begin position="33"/>
        <end position="61"/>
    </location>
</feature>
<comment type="caution">
    <text evidence="8">The sequence shown here is derived from an EMBL/GenBank/DDBJ whole genome shotgun (WGS) entry which is preliminary data.</text>
</comment>
<dbReference type="NCBIfam" id="TIGR02978">
    <property type="entry name" value="phageshock_pspC"/>
    <property type="match status" value="1"/>
</dbReference>
<dbReference type="PANTHER" id="PTHR33885:SF3">
    <property type="entry name" value="PHAGE SHOCK PROTEIN C"/>
    <property type="match status" value="1"/>
</dbReference>
<dbReference type="InterPro" id="IPR014320">
    <property type="entry name" value="Phageshock_PspC"/>
</dbReference>
<evidence type="ECO:0000256" key="1">
    <source>
        <dbReference type="ARBA" id="ARBA00004162"/>
    </source>
</evidence>
<evidence type="ECO:0000259" key="7">
    <source>
        <dbReference type="Pfam" id="PF04024"/>
    </source>
</evidence>
<organism evidence="8 9">
    <name type="scientific">Idiomarina aquatica</name>
    <dbReference type="NCBI Taxonomy" id="1327752"/>
    <lineage>
        <taxon>Bacteria</taxon>
        <taxon>Pseudomonadati</taxon>
        <taxon>Pseudomonadota</taxon>
        <taxon>Gammaproteobacteria</taxon>
        <taxon>Alteromonadales</taxon>
        <taxon>Idiomarinaceae</taxon>
        <taxon>Idiomarina</taxon>
    </lineage>
</organism>
<feature type="domain" description="Phage shock protein PspC N-terminal" evidence="7">
    <location>
        <begin position="7"/>
        <end position="63"/>
    </location>
</feature>
<protein>
    <submittedName>
        <fullName evidence="8">Envelope stress response membrane protein PspC</fullName>
    </submittedName>
</protein>
<evidence type="ECO:0000313" key="8">
    <source>
        <dbReference type="EMBL" id="RUO44625.1"/>
    </source>
</evidence>
<reference evidence="9" key="1">
    <citation type="journal article" date="2018" name="Front. Microbiol.">
        <title>Genome-Based Analysis Reveals the Taxonomy and Diversity of the Family Idiomarinaceae.</title>
        <authorList>
            <person name="Liu Y."/>
            <person name="Lai Q."/>
            <person name="Shao Z."/>
        </authorList>
    </citation>
    <scope>NUCLEOTIDE SEQUENCE [LARGE SCALE GENOMIC DNA]</scope>
    <source>
        <strain evidence="9">SN-14</strain>
    </source>
</reference>
<evidence type="ECO:0000256" key="5">
    <source>
        <dbReference type="ARBA" id="ARBA00023136"/>
    </source>
</evidence>
<keyword evidence="2" id="KW-1003">Cell membrane</keyword>
<keyword evidence="4 6" id="KW-1133">Transmembrane helix</keyword>
<evidence type="ECO:0000256" key="3">
    <source>
        <dbReference type="ARBA" id="ARBA00022692"/>
    </source>
</evidence>
<comment type="subcellular location">
    <subcellularLocation>
        <location evidence="1">Cell membrane</location>
        <topology evidence="1">Single-pass membrane protein</topology>
    </subcellularLocation>
</comment>
<evidence type="ECO:0000256" key="4">
    <source>
        <dbReference type="ARBA" id="ARBA00022989"/>
    </source>
</evidence>
<evidence type="ECO:0000256" key="2">
    <source>
        <dbReference type="ARBA" id="ARBA00022475"/>
    </source>
</evidence>
<dbReference type="AlphaFoldDB" id="A0AA94JE07"/>
<dbReference type="InterPro" id="IPR052027">
    <property type="entry name" value="PspC"/>
</dbReference>
<accession>A0AA94JE07</accession>
<evidence type="ECO:0000256" key="6">
    <source>
        <dbReference type="SAM" id="Phobius"/>
    </source>
</evidence>
<keyword evidence="5 6" id="KW-0472">Membrane</keyword>
<dbReference type="Proteomes" id="UP000286680">
    <property type="component" value="Unassembled WGS sequence"/>
</dbReference>
<dbReference type="PANTHER" id="PTHR33885">
    <property type="entry name" value="PHAGE SHOCK PROTEIN C"/>
    <property type="match status" value="1"/>
</dbReference>
<dbReference type="GO" id="GO:0005886">
    <property type="term" value="C:plasma membrane"/>
    <property type="evidence" value="ECO:0007669"/>
    <property type="project" value="UniProtKB-SubCell"/>
</dbReference>
<name>A0AA94JE07_9GAMM</name>
<evidence type="ECO:0000313" key="9">
    <source>
        <dbReference type="Proteomes" id="UP000286680"/>
    </source>
</evidence>
<gene>
    <name evidence="8" type="primary">pspC</name>
    <name evidence="8" type="ORF">CWE23_00905</name>
</gene>
<sequence length="126" mass="14457">MSSGKRELRRNTEKGKLAGVCAGLADYLNVEAWIVRVVFFTGFIFSSGFFFILYVAGWLILDKAPAQLSQAHHVNVKSSVYQAGEPPHRAFRELNQELSELEQELQRMEKYVTSNQYNLHKEFSKL</sequence>
<dbReference type="InterPro" id="IPR007168">
    <property type="entry name" value="Phageshock_PspC_N"/>
</dbReference>
<dbReference type="Pfam" id="PF04024">
    <property type="entry name" value="PspC"/>
    <property type="match status" value="1"/>
</dbReference>
<keyword evidence="3 6" id="KW-0812">Transmembrane</keyword>
<dbReference type="EMBL" id="PIPS01000001">
    <property type="protein sequence ID" value="RUO44625.1"/>
    <property type="molecule type" value="Genomic_DNA"/>
</dbReference>
<keyword evidence="9" id="KW-1185">Reference proteome</keyword>
<proteinExistence type="predicted"/>
<dbReference type="RefSeq" id="WP_105306236.1">
    <property type="nucleotide sequence ID" value="NZ_PIPS01000001.1"/>
</dbReference>